<feature type="region of interest" description="Disordered" evidence="1">
    <location>
        <begin position="702"/>
        <end position="745"/>
    </location>
</feature>
<comment type="caution">
    <text evidence="2">The sequence shown here is derived from an EMBL/GenBank/DDBJ whole genome shotgun (WGS) entry which is preliminary data.</text>
</comment>
<dbReference type="Proteomes" id="UP000654452">
    <property type="component" value="Unassembled WGS sequence"/>
</dbReference>
<feature type="compositionally biased region" description="Basic and acidic residues" evidence="1">
    <location>
        <begin position="340"/>
        <end position="353"/>
    </location>
</feature>
<dbReference type="InterPro" id="IPR013321">
    <property type="entry name" value="Arc_rbn_hlx_hlx"/>
</dbReference>
<evidence type="ECO:0000313" key="2">
    <source>
        <dbReference type="EMBL" id="MBK4717648.1"/>
    </source>
</evidence>
<evidence type="ECO:0000256" key="1">
    <source>
        <dbReference type="SAM" id="MobiDB-lite"/>
    </source>
</evidence>
<feature type="compositionally biased region" description="Basic and acidic residues" evidence="1">
    <location>
        <begin position="710"/>
        <end position="720"/>
    </location>
</feature>
<dbReference type="EMBL" id="JAEPIV010000001">
    <property type="protein sequence ID" value="MBK4717648.1"/>
    <property type="molecule type" value="Genomic_DNA"/>
</dbReference>
<evidence type="ECO:0000313" key="3">
    <source>
        <dbReference type="Proteomes" id="UP000654452"/>
    </source>
</evidence>
<feature type="region of interest" description="Disordered" evidence="1">
    <location>
        <begin position="340"/>
        <end position="418"/>
    </location>
</feature>
<protein>
    <submittedName>
        <fullName evidence="2">Uncharacterized protein</fullName>
    </submittedName>
</protein>
<keyword evidence="3" id="KW-1185">Reference proteome</keyword>
<gene>
    <name evidence="2" type="ORF">JJL56_02080</name>
</gene>
<proteinExistence type="predicted"/>
<dbReference type="Gene3D" id="1.10.1220.10">
    <property type="entry name" value="Met repressor-like"/>
    <property type="match status" value="1"/>
</dbReference>
<name>A0ABS1HS50_9PROT</name>
<reference evidence="2 3" key="1">
    <citation type="submission" date="2021-01" db="EMBL/GenBank/DDBJ databases">
        <title>Azospirillum sp. YIM DDC1 draft genome.</title>
        <authorList>
            <person name="Wang Y.-X."/>
        </authorList>
    </citation>
    <scope>NUCLEOTIDE SEQUENCE [LARGE SCALE GENOMIC DNA]</scope>
    <source>
        <strain evidence="2 3">YIM DDC1</strain>
    </source>
</reference>
<organism evidence="2 3">
    <name type="scientific">Azospirillum aestuarii</name>
    <dbReference type="NCBI Taxonomy" id="2802052"/>
    <lineage>
        <taxon>Bacteria</taxon>
        <taxon>Pseudomonadati</taxon>
        <taxon>Pseudomonadota</taxon>
        <taxon>Alphaproteobacteria</taxon>
        <taxon>Rhodospirillales</taxon>
        <taxon>Azospirillaceae</taxon>
        <taxon>Azospirillum</taxon>
    </lineage>
</organism>
<feature type="compositionally biased region" description="Basic and acidic residues" evidence="1">
    <location>
        <begin position="400"/>
        <end position="411"/>
    </location>
</feature>
<feature type="compositionally biased region" description="Low complexity" evidence="1">
    <location>
        <begin position="357"/>
        <end position="367"/>
    </location>
</feature>
<accession>A0ABS1HS50</accession>
<dbReference type="RefSeq" id="WP_200484009.1">
    <property type="nucleotide sequence ID" value="NZ_JAEPIV010000001.1"/>
</dbReference>
<feature type="compositionally biased region" description="Low complexity" evidence="1">
    <location>
        <begin position="382"/>
        <end position="398"/>
    </location>
</feature>
<sequence>MARRLETPIKHRRIPSTPSVDIVETVAAEAVKHPRRAVERIAICDPAEWTNDVLVLRPTAERYFPGKTITLNERGAVAVQPYGSAVFFRPLLLAVGNLDSLHAAFVRVAEALDGPGFVVAGDVFEKADPRSITRRKTGRKAVKRGSNVIERGRPRGLQDAGRRWLVLDLDKVANLSGVDPRRNPADALAYLRGLLPPELRKARCSWQWSSTLALRDDQDRPLPADQVPPTLSAHLRFWLDRPLTESERAALLKRINAHVVAELAQRGAPVAAGAKPVDPRTAIYNQPIYTVRPRFDDHRLADPFPNAARFGLTAEGNDQVDVGALLDELPMPLSAAARALTEEEKQARREARRTARAAKQATTQPAAIPFPASLRSGRLAGSTPPSAPSSAPTAVVVSLGDERRSRRERELQQAYGDGTQRSVARNRELFRFRALRDIERIVSHRRATIPEWGDGVPEGLRDPVLTVVASLLSYTETPGGLRAAIAEFAQRLMAPDWFAAEWVTAGADRAIIERALMAAEGLATTYRGRGQDPRYDFGKSTIIDLLDVTEEEMIVLELEALTTEAVRSDRRRRAAGRPTAEERHAQTAEAIKPWLAAGVSRATWFRQRAAERAMEVAADPVRLLATVDSKEGQREGCGKPGGDAFCPPTDEITVAEREFAAEKRAAEEAGLVWDAENAIPWDSSTWWVPAERLSASRVALKSGRRSSVHHGYDVPEDRPHAPSWPDRVSAADSDRWRLHGPPAAA</sequence>